<organism evidence="1 2">
    <name type="scientific">Flavobacterium jumunjinense</name>
    <dbReference type="NCBI Taxonomy" id="998845"/>
    <lineage>
        <taxon>Bacteria</taxon>
        <taxon>Pseudomonadati</taxon>
        <taxon>Bacteroidota</taxon>
        <taxon>Flavobacteriia</taxon>
        <taxon>Flavobacteriales</taxon>
        <taxon>Flavobacteriaceae</taxon>
        <taxon>Flavobacterium</taxon>
    </lineage>
</organism>
<reference evidence="1 2" key="1">
    <citation type="submission" date="2024-09" db="EMBL/GenBank/DDBJ databases">
        <authorList>
            <person name="Sun Q."/>
            <person name="Mori K."/>
        </authorList>
    </citation>
    <scope>NUCLEOTIDE SEQUENCE [LARGE SCALE GENOMIC DNA]</scope>
    <source>
        <strain evidence="1 2">CECT 7955</strain>
    </source>
</reference>
<evidence type="ECO:0000313" key="1">
    <source>
        <dbReference type="EMBL" id="MFB9096248.1"/>
    </source>
</evidence>
<evidence type="ECO:0000313" key="2">
    <source>
        <dbReference type="Proteomes" id="UP001589607"/>
    </source>
</evidence>
<proteinExistence type="predicted"/>
<protein>
    <submittedName>
        <fullName evidence="1">Uncharacterized protein</fullName>
    </submittedName>
</protein>
<keyword evidence="2" id="KW-1185">Reference proteome</keyword>
<gene>
    <name evidence="1" type="ORF">ACFFVF_06955</name>
</gene>
<accession>A0ABV5GLJ1</accession>
<dbReference type="EMBL" id="JBHMEY010000014">
    <property type="protein sequence ID" value="MFB9096248.1"/>
    <property type="molecule type" value="Genomic_DNA"/>
</dbReference>
<name>A0ABV5GLJ1_9FLAO</name>
<dbReference type="RefSeq" id="WP_236458263.1">
    <property type="nucleotide sequence ID" value="NZ_CBCSGE010000009.1"/>
</dbReference>
<dbReference type="Proteomes" id="UP001589607">
    <property type="component" value="Unassembled WGS sequence"/>
</dbReference>
<sequence length="122" mass="13871">MKKFIFFSILFSAFGFSQSKDPKIVLPDLNTISINEPFTFEVLNFFNSKSKPLFLSIYDSNLDIQSNYLKTKNNYSLSYINHNLNTNKIDSLNPSGANDMGAALIFGAVNYILKSDITFQFK</sequence>
<comment type="caution">
    <text evidence="1">The sequence shown here is derived from an EMBL/GenBank/DDBJ whole genome shotgun (WGS) entry which is preliminary data.</text>
</comment>